<reference evidence="2 3" key="1">
    <citation type="submission" date="2019-04" db="EMBL/GenBank/DDBJ databases">
        <authorList>
            <consortium name="Pathogen Informatics"/>
        </authorList>
    </citation>
    <scope>NUCLEOTIDE SEQUENCE [LARGE SCALE GENOMIC DNA]</scope>
    <source>
        <strain evidence="1">GPS_HK_21-sc-2296565</strain>
        <strain evidence="2 3">GPSC148</strain>
    </source>
</reference>
<dbReference type="Proteomes" id="UP000290138">
    <property type="component" value="Chromosome"/>
</dbReference>
<dbReference type="EMBL" id="CABBMN010000013">
    <property type="protein sequence ID" value="VSC33179.1"/>
    <property type="molecule type" value="Genomic_DNA"/>
</dbReference>
<evidence type="ECO:0000313" key="2">
    <source>
        <dbReference type="EMBL" id="VSC33179.1"/>
    </source>
</evidence>
<dbReference type="AlphaFoldDB" id="A0A0U0JBG0"/>
<dbReference type="Proteomes" id="UP000311674">
    <property type="component" value="Unassembled WGS sequence"/>
</dbReference>
<dbReference type="EMBL" id="LR216058">
    <property type="protein sequence ID" value="VFI32396.1"/>
    <property type="molecule type" value="Genomic_DNA"/>
</dbReference>
<protein>
    <submittedName>
        <fullName evidence="2">Uncharacterized protein</fullName>
    </submittedName>
</protein>
<name>A0A0U0JBG0_STREE</name>
<evidence type="ECO:0000313" key="3">
    <source>
        <dbReference type="Proteomes" id="UP000311674"/>
    </source>
</evidence>
<proteinExistence type="predicted"/>
<sequence length="29" mass="3649">MNKSKKYKERIHYEYDNLTKSEKKLLTIF</sequence>
<gene>
    <name evidence="2" type="ORF">SAMEA3390019_01684</name>
    <name evidence="1" type="ORF">SAMEA3431391_01135</name>
</gene>
<evidence type="ECO:0000313" key="1">
    <source>
        <dbReference type="EMBL" id="VFI32396.1"/>
    </source>
</evidence>
<organism evidence="2 3">
    <name type="scientific">Streptococcus pneumoniae</name>
    <dbReference type="NCBI Taxonomy" id="1313"/>
    <lineage>
        <taxon>Bacteria</taxon>
        <taxon>Bacillati</taxon>
        <taxon>Bacillota</taxon>
        <taxon>Bacilli</taxon>
        <taxon>Lactobacillales</taxon>
        <taxon>Streptococcaceae</taxon>
        <taxon>Streptococcus</taxon>
    </lineage>
</organism>
<accession>A0A0U0JBG0</accession>